<evidence type="ECO:0000256" key="22">
    <source>
        <dbReference type="ARBA" id="ARBA00041963"/>
    </source>
</evidence>
<dbReference type="AlphaFoldDB" id="A0A8C0G9J0"/>
<reference evidence="25" key="1">
    <citation type="submission" date="2025-08" db="UniProtKB">
        <authorList>
            <consortium name="Ensembl"/>
        </authorList>
    </citation>
    <scope>IDENTIFICATION</scope>
</reference>
<dbReference type="GO" id="GO:0008360">
    <property type="term" value="P:regulation of cell shape"/>
    <property type="evidence" value="ECO:0007669"/>
    <property type="project" value="UniProtKB-KW"/>
</dbReference>
<keyword evidence="16" id="KW-0449">Lipoprotein</keyword>
<dbReference type="GO" id="GO:0016323">
    <property type="term" value="C:basolateral plasma membrane"/>
    <property type="evidence" value="ECO:0007669"/>
    <property type="project" value="UniProtKB-SubCell"/>
</dbReference>
<evidence type="ECO:0000256" key="21">
    <source>
        <dbReference type="ARBA" id="ARBA00040790"/>
    </source>
</evidence>
<dbReference type="PANTHER" id="PTHR10498:SF6">
    <property type="entry name" value="PARALEMMIN-1"/>
    <property type="match status" value="1"/>
</dbReference>
<evidence type="ECO:0000256" key="2">
    <source>
        <dbReference type="ARBA" id="ARBA00004342"/>
    </source>
</evidence>
<dbReference type="GeneTree" id="ENSGT00940000160580"/>
<dbReference type="GO" id="GO:0030424">
    <property type="term" value="C:axon"/>
    <property type="evidence" value="ECO:0007669"/>
    <property type="project" value="UniProtKB-SubCell"/>
</dbReference>
<dbReference type="InterPro" id="IPR004965">
    <property type="entry name" value="Paralemmin"/>
</dbReference>
<keyword evidence="17" id="KW-0636">Prenylation</keyword>
<feature type="coiled-coil region" evidence="23">
    <location>
        <begin position="33"/>
        <end position="118"/>
    </location>
</feature>
<sequence length="399" mass="43894">MKPGAAARSSTHAWSFQLRLQVAEQRILRQQFIESLEKRKRQIEIENKRRQLEDDRRQLQHLKSKALRERWLLEGALSSASEEDEAMKKQMQEDEVKTKELEETIQRLERELEILENGNSAPFTKEKLGKEVTAKEEKAANAQKPHSGVGDGGWVNSHCPVCIPAMYSVEITVEKDRITGETKVLSSTTLLPKNHCLQGVKVYEDEMKVVHAVHMEDGALENGVHPLSSSEVDELIHKADEANLSEKGGPGGNLPSQKTTPRKEITGVQAKPVDSPRILASGEGAEPSKEQPVTMIFMGYQNVEDEDETKKVLGLGGTIKAELVVIEDADNKPAAAGAAESMGKDHAPPNGSTVEPVAALPQKEDGQVGEMPGTNNTDPQGADQDLDMKKQRCKCCTVM</sequence>
<keyword evidence="15" id="KW-0966">Cell projection</keyword>
<evidence type="ECO:0000256" key="16">
    <source>
        <dbReference type="ARBA" id="ARBA00023288"/>
    </source>
</evidence>
<keyword evidence="26" id="KW-1185">Reference proteome</keyword>
<dbReference type="Ensembl" id="ENSCABT00000004911.1">
    <property type="protein sequence ID" value="ENSCABP00000004526.1"/>
    <property type="gene ID" value="ENSCABG00000003398.1"/>
</dbReference>
<name>A0A8C0G9J0_CHEAB</name>
<dbReference type="PANTHER" id="PTHR10498">
    <property type="entry name" value="PARALEMMIN-RELATED"/>
    <property type="match status" value="1"/>
</dbReference>
<evidence type="ECO:0000256" key="11">
    <source>
        <dbReference type="ARBA" id="ARBA00023018"/>
    </source>
</evidence>
<evidence type="ECO:0000256" key="6">
    <source>
        <dbReference type="ARBA" id="ARBA00005756"/>
    </source>
</evidence>
<organism evidence="25 26">
    <name type="scientific">Chelonoidis abingdonii</name>
    <name type="common">Abingdon island giant tortoise</name>
    <name type="synonym">Testudo abingdonii</name>
    <dbReference type="NCBI Taxonomy" id="106734"/>
    <lineage>
        <taxon>Eukaryota</taxon>
        <taxon>Metazoa</taxon>
        <taxon>Chordata</taxon>
        <taxon>Craniata</taxon>
        <taxon>Vertebrata</taxon>
        <taxon>Euteleostomi</taxon>
        <taxon>Archelosauria</taxon>
        <taxon>Testudinata</taxon>
        <taxon>Testudines</taxon>
        <taxon>Cryptodira</taxon>
        <taxon>Durocryptodira</taxon>
        <taxon>Testudinoidea</taxon>
        <taxon>Testudinidae</taxon>
        <taxon>Chelonoidis</taxon>
    </lineage>
</organism>
<keyword evidence="13" id="KW-0472">Membrane</keyword>
<evidence type="ECO:0000256" key="10">
    <source>
        <dbReference type="ARBA" id="ARBA00022960"/>
    </source>
</evidence>
<evidence type="ECO:0000256" key="24">
    <source>
        <dbReference type="SAM" id="MobiDB-lite"/>
    </source>
</evidence>
<protein>
    <recommendedName>
        <fullName evidence="21">Paralemmin-1</fullName>
    </recommendedName>
    <alternativeName>
        <fullName evidence="22">Paralemmin</fullName>
    </alternativeName>
</protein>
<feature type="region of interest" description="Disordered" evidence="24">
    <location>
        <begin position="336"/>
        <end position="385"/>
    </location>
</feature>
<evidence type="ECO:0000256" key="1">
    <source>
        <dbReference type="ARBA" id="ARBA00004279"/>
    </source>
</evidence>
<keyword evidence="10" id="KW-0133">Cell shape</keyword>
<evidence type="ECO:0000256" key="3">
    <source>
        <dbReference type="ARBA" id="ARBA00004489"/>
    </source>
</evidence>
<dbReference type="Proteomes" id="UP000694404">
    <property type="component" value="Unplaced"/>
</dbReference>
<accession>A0A8C0G9J0</accession>
<proteinExistence type="inferred from homology"/>
<evidence type="ECO:0000313" key="25">
    <source>
        <dbReference type="Ensembl" id="ENSCABP00000004526.1"/>
    </source>
</evidence>
<keyword evidence="7" id="KW-1003">Cell membrane</keyword>
<dbReference type="GO" id="GO:0031527">
    <property type="term" value="C:filopodium membrane"/>
    <property type="evidence" value="ECO:0007669"/>
    <property type="project" value="UniProtKB-SubCell"/>
</dbReference>
<evidence type="ECO:0000256" key="7">
    <source>
        <dbReference type="ARBA" id="ARBA00022475"/>
    </source>
</evidence>
<feature type="region of interest" description="Disordered" evidence="24">
    <location>
        <begin position="241"/>
        <end position="292"/>
    </location>
</feature>
<evidence type="ECO:0000256" key="9">
    <source>
        <dbReference type="ARBA" id="ARBA00022553"/>
    </source>
</evidence>
<comment type="similarity">
    <text evidence="6">Belongs to the paralemmin family.</text>
</comment>
<reference evidence="25" key="2">
    <citation type="submission" date="2025-09" db="UniProtKB">
        <authorList>
            <consortium name="Ensembl"/>
        </authorList>
    </citation>
    <scope>IDENTIFICATION</scope>
</reference>
<evidence type="ECO:0000256" key="4">
    <source>
        <dbReference type="ARBA" id="ARBA00004527"/>
    </source>
</evidence>
<evidence type="ECO:0000256" key="23">
    <source>
        <dbReference type="SAM" id="Coils"/>
    </source>
</evidence>
<keyword evidence="11" id="KW-0770">Synapse</keyword>
<gene>
    <name evidence="25" type="primary">PALM</name>
</gene>
<evidence type="ECO:0000256" key="12">
    <source>
        <dbReference type="ARBA" id="ARBA00023054"/>
    </source>
</evidence>
<evidence type="ECO:0000256" key="13">
    <source>
        <dbReference type="ARBA" id="ARBA00023136"/>
    </source>
</evidence>
<evidence type="ECO:0000256" key="15">
    <source>
        <dbReference type="ARBA" id="ARBA00023273"/>
    </source>
</evidence>
<evidence type="ECO:0000256" key="20">
    <source>
        <dbReference type="ARBA" id="ARBA00038823"/>
    </source>
</evidence>
<evidence type="ECO:0000256" key="5">
    <source>
        <dbReference type="ARBA" id="ARBA00004552"/>
    </source>
</evidence>
<keyword evidence="9" id="KW-0597">Phosphoprotein</keyword>
<evidence type="ECO:0000256" key="19">
    <source>
        <dbReference type="ARBA" id="ARBA00037871"/>
    </source>
</evidence>
<evidence type="ECO:0000313" key="26">
    <source>
        <dbReference type="Proteomes" id="UP000694404"/>
    </source>
</evidence>
<evidence type="ECO:0000256" key="8">
    <source>
        <dbReference type="ARBA" id="ARBA00022481"/>
    </source>
</evidence>
<dbReference type="GO" id="GO:0043197">
    <property type="term" value="C:dendritic spine"/>
    <property type="evidence" value="ECO:0007669"/>
    <property type="project" value="UniProtKB-SubCell"/>
</dbReference>
<keyword evidence="14" id="KW-0564">Palmitate</keyword>
<keyword evidence="8" id="KW-0488">Methylation</keyword>
<comment type="subcellular location">
    <subcellularLocation>
        <location evidence="18">Apicolateral cell membrane</location>
        <topology evidence="18">Lipid-anchor</topology>
    </subcellularLocation>
    <subcellularLocation>
        <location evidence="19">Basolateral cell membrane</location>
        <topology evidence="19">Lipid-anchor</topology>
    </subcellularLocation>
    <subcellularLocation>
        <location evidence="2">Cell membrane</location>
        <topology evidence="2">Lipid-anchor</topology>
        <orientation evidence="2">Cytoplasmic side</orientation>
    </subcellularLocation>
    <subcellularLocation>
        <location evidence="3">Cell projection</location>
        <location evidence="3">Axon</location>
    </subcellularLocation>
    <subcellularLocation>
        <location evidence="1">Cell projection</location>
        <location evidence="1">Dendrite</location>
    </subcellularLocation>
    <subcellularLocation>
        <location evidence="5">Cell projection</location>
        <location evidence="5">Dendritic spine</location>
    </subcellularLocation>
    <subcellularLocation>
        <location evidence="4">Cell projection</location>
        <location evidence="4">Filopodium membrane</location>
        <topology evidence="4">Lipid-anchor</topology>
    </subcellularLocation>
</comment>
<dbReference type="GO" id="GO:0016327">
    <property type="term" value="C:apicolateral plasma membrane"/>
    <property type="evidence" value="ECO:0007669"/>
    <property type="project" value="UniProtKB-SubCell"/>
</dbReference>
<keyword evidence="12 23" id="KW-0175">Coiled coil</keyword>
<comment type="subunit">
    <text evidence="20">Interacts with dopamine receptor DRD3.</text>
</comment>
<evidence type="ECO:0000256" key="14">
    <source>
        <dbReference type="ARBA" id="ARBA00023139"/>
    </source>
</evidence>
<evidence type="ECO:0000256" key="17">
    <source>
        <dbReference type="ARBA" id="ARBA00023289"/>
    </source>
</evidence>
<evidence type="ECO:0000256" key="18">
    <source>
        <dbReference type="ARBA" id="ARBA00037796"/>
    </source>
</evidence>
<dbReference type="Pfam" id="PF03285">
    <property type="entry name" value="Paralemmin"/>
    <property type="match status" value="1"/>
</dbReference>